<keyword evidence="3" id="KW-1185">Reference proteome</keyword>
<feature type="compositionally biased region" description="Basic residues" evidence="1">
    <location>
        <begin position="28"/>
        <end position="41"/>
    </location>
</feature>
<proteinExistence type="predicted"/>
<evidence type="ECO:0000313" key="3">
    <source>
        <dbReference type="Proteomes" id="UP000008311"/>
    </source>
</evidence>
<dbReference type="InParanoid" id="B9RPU6"/>
<reference evidence="3" key="1">
    <citation type="journal article" date="2010" name="Nat. Biotechnol.">
        <title>Draft genome sequence of the oilseed species Ricinus communis.</title>
        <authorList>
            <person name="Chan A.P."/>
            <person name="Crabtree J."/>
            <person name="Zhao Q."/>
            <person name="Lorenzi H."/>
            <person name="Orvis J."/>
            <person name="Puiu D."/>
            <person name="Melake-Berhan A."/>
            <person name="Jones K.M."/>
            <person name="Redman J."/>
            <person name="Chen G."/>
            <person name="Cahoon E.B."/>
            <person name="Gedil M."/>
            <person name="Stanke M."/>
            <person name="Haas B.J."/>
            <person name="Wortman J.R."/>
            <person name="Fraser-Liggett C.M."/>
            <person name="Ravel J."/>
            <person name="Rabinowicz P.D."/>
        </authorList>
    </citation>
    <scope>NUCLEOTIDE SEQUENCE [LARGE SCALE GENOMIC DNA]</scope>
    <source>
        <strain evidence="3">cv. Hale</strain>
    </source>
</reference>
<feature type="region of interest" description="Disordered" evidence="1">
    <location>
        <begin position="21"/>
        <end position="44"/>
    </location>
</feature>
<organism evidence="2 3">
    <name type="scientific">Ricinus communis</name>
    <name type="common">Castor bean</name>
    <dbReference type="NCBI Taxonomy" id="3988"/>
    <lineage>
        <taxon>Eukaryota</taxon>
        <taxon>Viridiplantae</taxon>
        <taxon>Streptophyta</taxon>
        <taxon>Embryophyta</taxon>
        <taxon>Tracheophyta</taxon>
        <taxon>Spermatophyta</taxon>
        <taxon>Magnoliopsida</taxon>
        <taxon>eudicotyledons</taxon>
        <taxon>Gunneridae</taxon>
        <taxon>Pentapetalae</taxon>
        <taxon>rosids</taxon>
        <taxon>fabids</taxon>
        <taxon>Malpighiales</taxon>
        <taxon>Euphorbiaceae</taxon>
        <taxon>Acalyphoideae</taxon>
        <taxon>Acalypheae</taxon>
        <taxon>Ricinus</taxon>
    </lineage>
</organism>
<dbReference type="EMBL" id="EQ973797">
    <property type="protein sequence ID" value="EEF46604.1"/>
    <property type="molecule type" value="Genomic_DNA"/>
</dbReference>
<accession>B9RPU6</accession>
<gene>
    <name evidence="2" type="ORF">RCOM_1540970</name>
</gene>
<name>B9RPU6_RICCO</name>
<protein>
    <submittedName>
        <fullName evidence="2">Uncharacterized protein</fullName>
    </submittedName>
</protein>
<dbReference type="AlphaFoldDB" id="B9RPU6"/>
<sequence length="87" mass="9911">MVGSGILEMMRAAVRKDQTALLPNGTSKFKKKKREERKKKNREKEREFLLTKYHLIIALQNNHNITVVPVGMIAAGLTILQLISTNH</sequence>
<evidence type="ECO:0000256" key="1">
    <source>
        <dbReference type="SAM" id="MobiDB-lite"/>
    </source>
</evidence>
<evidence type="ECO:0000313" key="2">
    <source>
        <dbReference type="EMBL" id="EEF46604.1"/>
    </source>
</evidence>
<dbReference type="Proteomes" id="UP000008311">
    <property type="component" value="Unassembled WGS sequence"/>
</dbReference>